<name>A0AAV0UBD8_HYABA</name>
<dbReference type="InterPro" id="IPR043472">
    <property type="entry name" value="Macro_dom-like"/>
</dbReference>
<gene>
    <name evidence="8" type="ORF">HBR001_LOCUS5457</name>
</gene>
<dbReference type="PANTHER" id="PTHR11106">
    <property type="entry name" value="GANGLIOSIDE INDUCED DIFFERENTIATION ASSOCIATED PROTEIN 2-RELATED"/>
    <property type="match status" value="1"/>
</dbReference>
<dbReference type="GO" id="GO:0016740">
    <property type="term" value="F:transferase activity"/>
    <property type="evidence" value="ECO:0007669"/>
    <property type="project" value="UniProtKB-KW"/>
</dbReference>
<evidence type="ECO:0000256" key="6">
    <source>
        <dbReference type="ARBA" id="ARBA00023295"/>
    </source>
</evidence>
<dbReference type="SUPFAM" id="SSF52949">
    <property type="entry name" value="Macro domain-like"/>
    <property type="match status" value="1"/>
</dbReference>
<organism evidence="8 9">
    <name type="scientific">Hyaloperonospora brassicae</name>
    <name type="common">Brassica downy mildew</name>
    <name type="synonym">Peronospora brassicae</name>
    <dbReference type="NCBI Taxonomy" id="162125"/>
    <lineage>
        <taxon>Eukaryota</taxon>
        <taxon>Sar</taxon>
        <taxon>Stramenopiles</taxon>
        <taxon>Oomycota</taxon>
        <taxon>Peronosporomycetes</taxon>
        <taxon>Peronosporales</taxon>
        <taxon>Peronosporaceae</taxon>
        <taxon>Hyaloperonospora</taxon>
    </lineage>
</organism>
<dbReference type="Proteomes" id="UP001162031">
    <property type="component" value="Unassembled WGS sequence"/>
</dbReference>
<dbReference type="AlphaFoldDB" id="A0AAV0UBD8"/>
<dbReference type="SMART" id="SM00506">
    <property type="entry name" value="A1pp"/>
    <property type="match status" value="1"/>
</dbReference>
<dbReference type="Gene3D" id="3.40.220.10">
    <property type="entry name" value="Leucine Aminopeptidase, subunit E, domain 1"/>
    <property type="match status" value="1"/>
</dbReference>
<evidence type="ECO:0000256" key="3">
    <source>
        <dbReference type="ARBA" id="ARBA00022723"/>
    </source>
</evidence>
<keyword evidence="6" id="KW-0326">Glycosidase</keyword>
<dbReference type="GO" id="GO:0016798">
    <property type="term" value="F:hydrolase activity, acting on glycosyl bonds"/>
    <property type="evidence" value="ECO:0007669"/>
    <property type="project" value="UniProtKB-KW"/>
</dbReference>
<evidence type="ECO:0000256" key="4">
    <source>
        <dbReference type="ARBA" id="ARBA00022801"/>
    </source>
</evidence>
<keyword evidence="5" id="KW-0862">Zinc</keyword>
<dbReference type="Gene3D" id="3.40.50.1220">
    <property type="entry name" value="TPP-binding domain"/>
    <property type="match status" value="1"/>
</dbReference>
<evidence type="ECO:0000313" key="9">
    <source>
        <dbReference type="Proteomes" id="UP001162031"/>
    </source>
</evidence>
<keyword evidence="9" id="KW-1185">Reference proteome</keyword>
<keyword evidence="2" id="KW-0808">Transferase</keyword>
<feature type="domain" description="Macro" evidence="7">
    <location>
        <begin position="101"/>
        <end position="302"/>
    </location>
</feature>
<dbReference type="GO" id="GO:0046872">
    <property type="term" value="F:metal ion binding"/>
    <property type="evidence" value="ECO:0007669"/>
    <property type="project" value="UniProtKB-KW"/>
</dbReference>
<evidence type="ECO:0000259" key="7">
    <source>
        <dbReference type="PROSITE" id="PS51154"/>
    </source>
</evidence>
<evidence type="ECO:0000256" key="5">
    <source>
        <dbReference type="ARBA" id="ARBA00022833"/>
    </source>
</evidence>
<dbReference type="Pfam" id="PF01661">
    <property type="entry name" value="Macro"/>
    <property type="match status" value="1"/>
</dbReference>
<dbReference type="InterPro" id="IPR002589">
    <property type="entry name" value="Macro_dom"/>
</dbReference>
<dbReference type="PROSITE" id="PS51154">
    <property type="entry name" value="MACRO"/>
    <property type="match status" value="1"/>
</dbReference>
<dbReference type="SUPFAM" id="SSF52467">
    <property type="entry name" value="DHS-like NAD/FAD-binding domain"/>
    <property type="match status" value="1"/>
</dbReference>
<evidence type="ECO:0000256" key="2">
    <source>
        <dbReference type="ARBA" id="ARBA00022679"/>
    </source>
</evidence>
<keyword evidence="3" id="KW-0479">Metal-binding</keyword>
<protein>
    <recommendedName>
        <fullName evidence="7">Macro domain-containing protein</fullName>
    </recommendedName>
</protein>
<reference evidence="8" key="1">
    <citation type="submission" date="2022-12" db="EMBL/GenBank/DDBJ databases">
        <authorList>
            <person name="Webb A."/>
        </authorList>
    </citation>
    <scope>NUCLEOTIDE SEQUENCE</scope>
    <source>
        <strain evidence="8">Hp1</strain>
    </source>
</reference>
<dbReference type="InterPro" id="IPR029035">
    <property type="entry name" value="DHS-like_NAD/FAD-binding_dom"/>
</dbReference>
<keyword evidence="4" id="KW-0378">Hydrolase</keyword>
<proteinExistence type="predicted"/>
<dbReference type="PANTHER" id="PTHR11106:SF121">
    <property type="entry name" value="ADP-RIBOSE 1''-PHOSPHATE PHOSPHATASE"/>
    <property type="match status" value="1"/>
</dbReference>
<comment type="cofactor">
    <cofactor evidence="1">
        <name>Zn(2+)</name>
        <dbReference type="ChEBI" id="CHEBI:29105"/>
    </cofactor>
</comment>
<evidence type="ECO:0000313" key="8">
    <source>
        <dbReference type="EMBL" id="CAI5732249.1"/>
    </source>
</evidence>
<dbReference type="Gene3D" id="3.30.1600.10">
    <property type="entry name" value="SIR2/SIRT2 'Small Domain"/>
    <property type="match status" value="1"/>
</dbReference>
<dbReference type="CDD" id="cd02908">
    <property type="entry name" value="Macro_OAADPr_deacetylase"/>
    <property type="match status" value="1"/>
</dbReference>
<evidence type="ECO:0000256" key="1">
    <source>
        <dbReference type="ARBA" id="ARBA00001947"/>
    </source>
</evidence>
<accession>A0AAV0UBD8</accession>
<dbReference type="EMBL" id="CANTFL010001148">
    <property type="protein sequence ID" value="CAI5732249.1"/>
    <property type="molecule type" value="Genomic_DNA"/>
</dbReference>
<comment type="caution">
    <text evidence="8">The sequence shown here is derived from an EMBL/GenBank/DDBJ whole genome shotgun (WGS) entry which is preliminary data.</text>
</comment>
<dbReference type="InterPro" id="IPR026591">
    <property type="entry name" value="Sirtuin_cat_small_dom_sf"/>
</dbReference>
<sequence>MARSSLPSERYHSVLQSIASTLLTEAGHSHHCLHDASVSDMREMVRQLLVVRAPSESSSSGGGDDDEGDEELFCRVDTLLELELKSHKTIVSAQELPTVLPSSSEGDDRGFEQVALWKGDITTLKATAIVNAANSALLGCFQPSHKCIDNAIHSMAGPRLRAACHAIVTRQGHEEPVGHAQITSGFALPASYVLHTVGPQLRQGAKPTATQRDQLQSCYRMSLELLLKTVGGQADEPVTVAFPCISTGLFAFPGDIAVQLAVDSVLEWLATHRDAIRGWKVVFNTFLKRDYDMYVDYIESKCVGSVSLPRAPVSAPLRRALEAIQDADFLLVSAGAGLSAAAGLDFGSQDVMDMLHPNVRRALPSFRTLANMIGFRRWDDSLKWGFYFKNASVIRYDWVRYRSAPTYAYLKSISDMFECREKGSVFTKTSNGDGILEQEGFDPSALFVMQGDFGLIQCAQPCTPDSVWDIKPFMEKGMQSFNPETYRIDDPAGVPKCPTCNGRMSTFLREDDTFLDSGVKEGRDRYEKWLARVMGQVHTNSKKLVILEVGAGFNTPIVLRIPDERLALHDGVQLVRVNPEYPEMPFQCNGVGVTDDATSALDYIAHHLHFQ</sequence>